<keyword evidence="2" id="KW-1133">Transmembrane helix</keyword>
<dbReference type="InterPro" id="IPR007110">
    <property type="entry name" value="Ig-like_dom"/>
</dbReference>
<feature type="transmembrane region" description="Helical" evidence="2">
    <location>
        <begin position="440"/>
        <end position="463"/>
    </location>
</feature>
<name>A0A9Q9YWA2_CYPCA</name>
<keyword evidence="2" id="KW-0812">Transmembrane</keyword>
<evidence type="ECO:0000256" key="1">
    <source>
        <dbReference type="SAM" id="MobiDB-lite"/>
    </source>
</evidence>
<keyword evidence="2" id="KW-0472">Membrane</keyword>
<dbReference type="PROSITE" id="PS50835">
    <property type="entry name" value="IG_LIKE"/>
    <property type="match status" value="1"/>
</dbReference>
<keyword evidence="3" id="KW-0732">Signal</keyword>
<dbReference type="PANTHER" id="PTHR46484">
    <property type="entry name" value="SI:CH211-171H4.5-RELATED"/>
    <property type="match status" value="1"/>
</dbReference>
<evidence type="ECO:0000313" key="5">
    <source>
        <dbReference type="RefSeq" id="XP_042627569.1"/>
    </source>
</evidence>
<feature type="domain" description="Ig-like" evidence="4">
    <location>
        <begin position="336"/>
        <end position="428"/>
    </location>
</feature>
<reference evidence="5" key="1">
    <citation type="submission" date="2025-08" db="UniProtKB">
        <authorList>
            <consortium name="RefSeq"/>
        </authorList>
    </citation>
    <scope>IDENTIFICATION</scope>
    <source>
        <tissue evidence="5">Muscle</tissue>
    </source>
</reference>
<evidence type="ECO:0000256" key="3">
    <source>
        <dbReference type="SAM" id="SignalP"/>
    </source>
</evidence>
<organism evidence="5">
    <name type="scientific">Cyprinus carpio</name>
    <name type="common">Common carp</name>
    <dbReference type="NCBI Taxonomy" id="7962"/>
    <lineage>
        <taxon>Eukaryota</taxon>
        <taxon>Metazoa</taxon>
        <taxon>Chordata</taxon>
        <taxon>Craniata</taxon>
        <taxon>Vertebrata</taxon>
        <taxon>Euteleostomi</taxon>
        <taxon>Actinopterygii</taxon>
        <taxon>Neopterygii</taxon>
        <taxon>Teleostei</taxon>
        <taxon>Ostariophysi</taxon>
        <taxon>Cypriniformes</taxon>
        <taxon>Cyprinidae</taxon>
        <taxon>Cyprininae</taxon>
        <taxon>Cyprinus</taxon>
    </lineage>
</organism>
<feature type="region of interest" description="Disordered" evidence="1">
    <location>
        <begin position="472"/>
        <end position="496"/>
    </location>
</feature>
<sequence>MKPSLFLLFQGILLYDALGWEVRMPKYIHGLKGSCLVIPCSFSYTSYPPKDPRRVVWYQWVSKGYPLVYDPWHLNDVIEKLLFKTDLYGDPSNRDCSLLIKNLQQSHHEEKLYAWIDPENVGWRTYAFYDVTSTIQVDASPQQPSISVSGGERMDDTITVECSTFHTCPYSKPDITLNGVEGSDQTKDEHIKDSLWKITLTRTGVVKAENLNIECSVTHYGGITVTVTKNTSAQCVHHNIRIEPELADVTEGVAKNFICSVYHSCQKENPAITWNYENMQVTKGSKTLSGLNRITYSNITFLGAKEDHGKKLICTANFSGGNITTSVVLHVKCVHHNITIEPELADITEGVAKNFICSVYHSCQNENPTITWNYENMQVSEWNKTLSGLNQVTYSNITFLGAKVDHEKKLICTAKFSGRDIMASVVLNVQYPVLIGLETIGLYILMPSLVFLLVCILAGVIIYKKRQRSKDAMSGNKPFSKPHMPSPKRYSTFEPI</sequence>
<gene>
    <name evidence="5" type="primary">LOC109101909</name>
</gene>
<dbReference type="AlphaFoldDB" id="A0A9Q9YWA2"/>
<proteinExistence type="predicted"/>
<feature type="chain" id="PRO_5040347490" evidence="3">
    <location>
        <begin position="20"/>
        <end position="496"/>
    </location>
</feature>
<dbReference type="RefSeq" id="XP_042627569.1">
    <property type="nucleotide sequence ID" value="XM_042771635.1"/>
</dbReference>
<evidence type="ECO:0000259" key="4">
    <source>
        <dbReference type="PROSITE" id="PS50835"/>
    </source>
</evidence>
<evidence type="ECO:0000256" key="2">
    <source>
        <dbReference type="SAM" id="Phobius"/>
    </source>
</evidence>
<dbReference type="InterPro" id="IPR013151">
    <property type="entry name" value="Immunoglobulin_dom"/>
</dbReference>
<dbReference type="SMART" id="SM00409">
    <property type="entry name" value="IG"/>
    <property type="match status" value="3"/>
</dbReference>
<protein>
    <submittedName>
        <fullName evidence="5">Sialoadhesin-like</fullName>
    </submittedName>
</protein>
<feature type="signal peptide" evidence="3">
    <location>
        <begin position="1"/>
        <end position="19"/>
    </location>
</feature>
<dbReference type="InterPro" id="IPR003599">
    <property type="entry name" value="Ig_sub"/>
</dbReference>
<dbReference type="PANTHER" id="PTHR46484:SF1">
    <property type="entry name" value="SCHWANN CELL MYELIN PROTEIN-RELATED"/>
    <property type="match status" value="1"/>
</dbReference>
<dbReference type="GeneID" id="109101909"/>
<dbReference type="Pfam" id="PF00047">
    <property type="entry name" value="ig"/>
    <property type="match status" value="1"/>
</dbReference>
<dbReference type="OrthoDB" id="10039395at2759"/>
<dbReference type="Proteomes" id="UP001155660">
    <property type="component" value="Chromosome A15"/>
</dbReference>
<accession>A0A9Q9YWA2</accession>
<dbReference type="KEGG" id="ccar:109101909"/>